<evidence type="ECO:0000313" key="6">
    <source>
        <dbReference type="RefSeq" id="XP_034086399.1"/>
    </source>
</evidence>
<feature type="compositionally biased region" description="Polar residues" evidence="1">
    <location>
        <begin position="173"/>
        <end position="187"/>
    </location>
</feature>
<sequence>MEGTNTSLWLFLLLSQLLLCPTNANQDLSTTQPNLHATESQESSLTTAVEPSLATNGHTNPPEIDMNGTRADCLIDTEMGLIAIGSAGGLIVCLLVAVVVLACQVYILQRRHYAPRHSSGAGYWDVVQSEDRGLVGPCDSSVMLEEIKEEGKMEEDRQASEEAGAEQVALLPQENTSQMQSTNSRYSSLEVPRDLEDMPLVV</sequence>
<evidence type="ECO:0000256" key="2">
    <source>
        <dbReference type="SAM" id="Phobius"/>
    </source>
</evidence>
<dbReference type="RefSeq" id="XP_034086398.1">
    <property type="nucleotide sequence ID" value="XM_034230507.1"/>
</dbReference>
<feature type="region of interest" description="Disordered" evidence="1">
    <location>
        <begin position="34"/>
        <end position="63"/>
    </location>
</feature>
<feature type="transmembrane region" description="Helical" evidence="2">
    <location>
        <begin position="81"/>
        <end position="108"/>
    </location>
</feature>
<keyword evidence="3" id="KW-0732">Signal</keyword>
<protein>
    <submittedName>
        <fullName evidence="5 6">Uncharacterized protein LOC117555590</fullName>
    </submittedName>
</protein>
<keyword evidence="2" id="KW-0472">Membrane</keyword>
<feature type="compositionally biased region" description="Basic and acidic residues" evidence="1">
    <location>
        <begin position="149"/>
        <end position="160"/>
    </location>
</feature>
<evidence type="ECO:0000313" key="4">
    <source>
        <dbReference type="Proteomes" id="UP000515161"/>
    </source>
</evidence>
<feature type="signal peptide" evidence="3">
    <location>
        <begin position="1"/>
        <end position="24"/>
    </location>
</feature>
<keyword evidence="2" id="KW-0812">Transmembrane</keyword>
<gene>
    <name evidence="5 6" type="primary">LOC117555590</name>
</gene>
<dbReference type="KEGG" id="gacu:117555590"/>
<accession>A0A6P8V815</accession>
<dbReference type="AlphaFoldDB" id="A0A6P8V815"/>
<evidence type="ECO:0000313" key="5">
    <source>
        <dbReference type="RefSeq" id="XP_034086398.1"/>
    </source>
</evidence>
<dbReference type="OrthoDB" id="8955914at2759"/>
<feature type="compositionally biased region" description="Polar residues" evidence="1">
    <location>
        <begin position="34"/>
        <end position="59"/>
    </location>
</feature>
<dbReference type="Proteomes" id="UP000515161">
    <property type="component" value="Unplaced"/>
</dbReference>
<feature type="region of interest" description="Disordered" evidence="1">
    <location>
        <begin position="149"/>
        <end position="202"/>
    </location>
</feature>
<dbReference type="GeneID" id="117555590"/>
<dbReference type="RefSeq" id="XP_034086399.1">
    <property type="nucleotide sequence ID" value="XM_034230508.1"/>
</dbReference>
<keyword evidence="2" id="KW-1133">Transmembrane helix</keyword>
<reference evidence="5 6" key="1">
    <citation type="submission" date="2025-04" db="UniProtKB">
        <authorList>
            <consortium name="RefSeq"/>
        </authorList>
    </citation>
    <scope>IDENTIFICATION</scope>
</reference>
<organism evidence="4 6">
    <name type="scientific">Gymnodraco acuticeps</name>
    <name type="common">Antarctic dragonfish</name>
    <dbReference type="NCBI Taxonomy" id="8218"/>
    <lineage>
        <taxon>Eukaryota</taxon>
        <taxon>Metazoa</taxon>
        <taxon>Chordata</taxon>
        <taxon>Craniata</taxon>
        <taxon>Vertebrata</taxon>
        <taxon>Euteleostomi</taxon>
        <taxon>Actinopterygii</taxon>
        <taxon>Neopterygii</taxon>
        <taxon>Teleostei</taxon>
        <taxon>Neoteleostei</taxon>
        <taxon>Acanthomorphata</taxon>
        <taxon>Eupercaria</taxon>
        <taxon>Perciformes</taxon>
        <taxon>Notothenioidei</taxon>
        <taxon>Bathydraconidae</taxon>
        <taxon>Gymnodraco</taxon>
    </lineage>
</organism>
<keyword evidence="4" id="KW-1185">Reference proteome</keyword>
<proteinExistence type="predicted"/>
<feature type="chain" id="PRO_5044654494" evidence="3">
    <location>
        <begin position="25"/>
        <end position="202"/>
    </location>
</feature>
<evidence type="ECO:0000256" key="3">
    <source>
        <dbReference type="SAM" id="SignalP"/>
    </source>
</evidence>
<evidence type="ECO:0000256" key="1">
    <source>
        <dbReference type="SAM" id="MobiDB-lite"/>
    </source>
</evidence>
<name>A0A6P8V815_GYMAC</name>